<organism evidence="1 2">
    <name type="scientific">Gracilimonas halophila</name>
    <dbReference type="NCBI Taxonomy" id="1834464"/>
    <lineage>
        <taxon>Bacteria</taxon>
        <taxon>Pseudomonadati</taxon>
        <taxon>Balneolota</taxon>
        <taxon>Balneolia</taxon>
        <taxon>Balneolales</taxon>
        <taxon>Balneolaceae</taxon>
        <taxon>Gracilimonas</taxon>
    </lineage>
</organism>
<dbReference type="EMBL" id="JBHULI010000024">
    <property type="protein sequence ID" value="MFD2532827.1"/>
    <property type="molecule type" value="Genomic_DNA"/>
</dbReference>
<reference evidence="2" key="1">
    <citation type="journal article" date="2019" name="Int. J. Syst. Evol. Microbiol.">
        <title>The Global Catalogue of Microorganisms (GCM) 10K type strain sequencing project: providing services to taxonomists for standard genome sequencing and annotation.</title>
        <authorList>
            <consortium name="The Broad Institute Genomics Platform"/>
            <consortium name="The Broad Institute Genome Sequencing Center for Infectious Disease"/>
            <person name="Wu L."/>
            <person name="Ma J."/>
        </authorList>
    </citation>
    <scope>NUCLEOTIDE SEQUENCE [LARGE SCALE GENOMIC DNA]</scope>
    <source>
        <strain evidence="2">KCTC 52042</strain>
    </source>
</reference>
<evidence type="ECO:0000313" key="1">
    <source>
        <dbReference type="EMBL" id="MFD2532827.1"/>
    </source>
</evidence>
<accession>A0ABW5JN00</accession>
<keyword evidence="2" id="KW-1185">Reference proteome</keyword>
<protein>
    <recommendedName>
        <fullName evidence="3">Lipoprotein</fullName>
    </recommendedName>
</protein>
<dbReference type="Proteomes" id="UP001597460">
    <property type="component" value="Unassembled WGS sequence"/>
</dbReference>
<comment type="caution">
    <text evidence="1">The sequence shown here is derived from an EMBL/GenBank/DDBJ whole genome shotgun (WGS) entry which is preliminary data.</text>
</comment>
<proteinExistence type="predicted"/>
<gene>
    <name evidence="1" type="ORF">ACFSVN_10250</name>
</gene>
<evidence type="ECO:0008006" key="3">
    <source>
        <dbReference type="Google" id="ProtNLM"/>
    </source>
</evidence>
<evidence type="ECO:0000313" key="2">
    <source>
        <dbReference type="Proteomes" id="UP001597460"/>
    </source>
</evidence>
<dbReference type="RefSeq" id="WP_390301972.1">
    <property type="nucleotide sequence ID" value="NZ_JBHULI010000024.1"/>
</dbReference>
<name>A0ABW5JN00_9BACT</name>
<sequence length="186" mass="21617">MMNSLHLVFCTFLILSGCGVTEQEALPAFESYFKAEINGEMWAGDARRSGFTYIEEDTLFQVFASKYDSLLYPYQDKIGFSFFYIKDKIEYSVLRHQDKHQRITGAYYVEKDGDAVIARYFPSDDDINSFTVQINQDEHGRRYAEGTFGLKVVVDPDYDRPKNNQYRQQPDTVLVTNGEYKVLLEE</sequence>